<proteinExistence type="predicted"/>
<evidence type="ECO:0000256" key="1">
    <source>
        <dbReference type="SAM" id="Phobius"/>
    </source>
</evidence>
<keyword evidence="3" id="KW-0378">Hydrolase</keyword>
<evidence type="ECO:0000313" key="4">
    <source>
        <dbReference type="Proteomes" id="UP001595632"/>
    </source>
</evidence>
<dbReference type="GO" id="GO:0004519">
    <property type="term" value="F:endonuclease activity"/>
    <property type="evidence" value="ECO:0007669"/>
    <property type="project" value="UniProtKB-KW"/>
</dbReference>
<evidence type="ECO:0000313" key="3">
    <source>
        <dbReference type="EMBL" id="MFC3143781.1"/>
    </source>
</evidence>
<feature type="transmembrane region" description="Helical" evidence="1">
    <location>
        <begin position="35"/>
        <end position="55"/>
    </location>
</feature>
<dbReference type="EMBL" id="JBHRTB010000010">
    <property type="protein sequence ID" value="MFC3143781.1"/>
    <property type="molecule type" value="Genomic_DNA"/>
</dbReference>
<organism evidence="3 4">
    <name type="scientific">Psychromarinibacter halotolerans</name>
    <dbReference type="NCBI Taxonomy" id="1775175"/>
    <lineage>
        <taxon>Bacteria</taxon>
        <taxon>Pseudomonadati</taxon>
        <taxon>Pseudomonadota</taxon>
        <taxon>Alphaproteobacteria</taxon>
        <taxon>Rhodobacterales</taxon>
        <taxon>Paracoccaceae</taxon>
        <taxon>Psychromarinibacter</taxon>
    </lineage>
</organism>
<keyword evidence="1" id="KW-0812">Transmembrane</keyword>
<dbReference type="Pfam" id="PF03372">
    <property type="entry name" value="Exo_endo_phos"/>
    <property type="match status" value="1"/>
</dbReference>
<evidence type="ECO:0000259" key="2">
    <source>
        <dbReference type="Pfam" id="PF03372"/>
    </source>
</evidence>
<dbReference type="RefSeq" id="WP_275631055.1">
    <property type="nucleotide sequence ID" value="NZ_JARGYD010000001.1"/>
</dbReference>
<name>A0ABV7GTV9_9RHOB</name>
<dbReference type="SUPFAM" id="SSF56219">
    <property type="entry name" value="DNase I-like"/>
    <property type="match status" value="1"/>
</dbReference>
<sequence>MNTTIRYILGGSAVLFALLLAGSFAGALHPVGDSLAVFRLHFAAVLVLLALGWALAGRRAALALALVGACAVGPTAWMWVRPAEAVPAATLVHYQKNLLWVERDMTELAQDIRRIAPDVLTVQELTEGNVAVLSALNDVLPAREVCRFERIGGVAVASAWAKIPGSGFCDETLGVTGMQVEAPQGPLWVVSLHLHWPYPYAQAEQMEGLLPILAGLDGPVVIGGDFNSVPWSTSVARIAEATGTARVGPARSTYREFEPLVPLPIDHVLAPEGRSGTTETRPRLGSDHLGLVARIAL</sequence>
<keyword evidence="3" id="KW-0255">Endonuclease</keyword>
<keyword evidence="1" id="KW-0472">Membrane</keyword>
<comment type="caution">
    <text evidence="3">The sequence shown here is derived from an EMBL/GenBank/DDBJ whole genome shotgun (WGS) entry which is preliminary data.</text>
</comment>
<protein>
    <submittedName>
        <fullName evidence="3">Endonuclease/exonuclease/phosphatase family protein</fullName>
    </submittedName>
</protein>
<reference evidence="4" key="1">
    <citation type="journal article" date="2019" name="Int. J. Syst. Evol. Microbiol.">
        <title>The Global Catalogue of Microorganisms (GCM) 10K type strain sequencing project: providing services to taxonomists for standard genome sequencing and annotation.</title>
        <authorList>
            <consortium name="The Broad Institute Genomics Platform"/>
            <consortium name="The Broad Institute Genome Sequencing Center for Infectious Disease"/>
            <person name="Wu L."/>
            <person name="Ma J."/>
        </authorList>
    </citation>
    <scope>NUCLEOTIDE SEQUENCE [LARGE SCALE GENOMIC DNA]</scope>
    <source>
        <strain evidence="4">KCTC 52366</strain>
    </source>
</reference>
<gene>
    <name evidence="3" type="ORF">ACFOGP_13755</name>
</gene>
<accession>A0ABV7GTV9</accession>
<keyword evidence="4" id="KW-1185">Reference proteome</keyword>
<keyword evidence="1" id="KW-1133">Transmembrane helix</keyword>
<feature type="domain" description="Endonuclease/exonuclease/phosphatase" evidence="2">
    <location>
        <begin position="101"/>
        <end position="288"/>
    </location>
</feature>
<dbReference type="InterPro" id="IPR036691">
    <property type="entry name" value="Endo/exonu/phosph_ase_sf"/>
</dbReference>
<dbReference type="Gene3D" id="3.60.10.10">
    <property type="entry name" value="Endonuclease/exonuclease/phosphatase"/>
    <property type="match status" value="1"/>
</dbReference>
<dbReference type="InterPro" id="IPR005135">
    <property type="entry name" value="Endo/exonuclease/phosphatase"/>
</dbReference>
<dbReference type="Proteomes" id="UP001595632">
    <property type="component" value="Unassembled WGS sequence"/>
</dbReference>
<keyword evidence="3" id="KW-0540">Nuclease</keyword>
<feature type="transmembrane region" description="Helical" evidence="1">
    <location>
        <begin position="62"/>
        <end position="80"/>
    </location>
</feature>